<name>A0A1G2K954_9BACT</name>
<feature type="transmembrane region" description="Helical" evidence="1">
    <location>
        <begin position="68"/>
        <end position="92"/>
    </location>
</feature>
<accession>A0A1G2K954</accession>
<keyword evidence="1" id="KW-0812">Transmembrane</keyword>
<evidence type="ECO:0000256" key="1">
    <source>
        <dbReference type="SAM" id="Phobius"/>
    </source>
</evidence>
<sequence>MQPHRNTFIQKIILSLALGYIFFFFGERVFWSFPHPGDTLISNFFGWLLYSYSAYLTLIVIEHFRVRTWWAVFLAGAFFGWLTEGVIAMTLFGGEGQLPFPIGISWTGLAWHALIDVFIGWYLVMMFLNGNHYKKITFFSIALGIFWGVWSLAWALETPPIATTPDVYLLHGLVATILLSVSYYLFSKFRPAEFASSRWEKIGLAIPVLAFFMFVTIPAVGLFAAVLPVLFGALYFALKKNRDRETAANVLESLFERPKIRSYFPLFLSPIIAALIYNSGLALPTNFIIMGITAPLGFIFLGIALYKTFRRSVVM</sequence>
<feature type="transmembrane region" description="Helical" evidence="1">
    <location>
        <begin position="287"/>
        <end position="306"/>
    </location>
</feature>
<organism evidence="2 3">
    <name type="scientific">Candidatus Sungbacteria bacterium RIFCSPHIGHO2_01_FULL_50_25</name>
    <dbReference type="NCBI Taxonomy" id="1802265"/>
    <lineage>
        <taxon>Bacteria</taxon>
        <taxon>Candidatus Sungiibacteriota</taxon>
    </lineage>
</organism>
<comment type="caution">
    <text evidence="2">The sequence shown here is derived from an EMBL/GenBank/DDBJ whole genome shotgun (WGS) entry which is preliminary data.</text>
</comment>
<dbReference type="Proteomes" id="UP000178574">
    <property type="component" value="Unassembled WGS sequence"/>
</dbReference>
<gene>
    <name evidence="2" type="ORF">A2847_00350</name>
</gene>
<protein>
    <submittedName>
        <fullName evidence="2">Uncharacterized protein</fullName>
    </submittedName>
</protein>
<evidence type="ECO:0000313" key="3">
    <source>
        <dbReference type="Proteomes" id="UP000178574"/>
    </source>
</evidence>
<dbReference type="AlphaFoldDB" id="A0A1G2K954"/>
<feature type="transmembrane region" description="Helical" evidence="1">
    <location>
        <begin position="104"/>
        <end position="124"/>
    </location>
</feature>
<feature type="transmembrane region" description="Helical" evidence="1">
    <location>
        <begin position="168"/>
        <end position="186"/>
    </location>
</feature>
<proteinExistence type="predicted"/>
<feature type="transmembrane region" description="Helical" evidence="1">
    <location>
        <begin position="136"/>
        <end position="156"/>
    </location>
</feature>
<feature type="transmembrane region" description="Helical" evidence="1">
    <location>
        <begin position="12"/>
        <end position="34"/>
    </location>
</feature>
<feature type="transmembrane region" description="Helical" evidence="1">
    <location>
        <begin position="40"/>
        <end position="61"/>
    </location>
</feature>
<evidence type="ECO:0000313" key="2">
    <source>
        <dbReference type="EMBL" id="OGZ95972.1"/>
    </source>
</evidence>
<keyword evidence="1" id="KW-0472">Membrane</keyword>
<reference evidence="2 3" key="1">
    <citation type="journal article" date="2016" name="Nat. Commun.">
        <title>Thousands of microbial genomes shed light on interconnected biogeochemical processes in an aquifer system.</title>
        <authorList>
            <person name="Anantharaman K."/>
            <person name="Brown C.T."/>
            <person name="Hug L.A."/>
            <person name="Sharon I."/>
            <person name="Castelle C.J."/>
            <person name="Probst A.J."/>
            <person name="Thomas B.C."/>
            <person name="Singh A."/>
            <person name="Wilkins M.J."/>
            <person name="Karaoz U."/>
            <person name="Brodie E.L."/>
            <person name="Williams K.H."/>
            <person name="Hubbard S.S."/>
            <person name="Banfield J.F."/>
        </authorList>
    </citation>
    <scope>NUCLEOTIDE SEQUENCE [LARGE SCALE GENOMIC DNA]</scope>
</reference>
<keyword evidence="1" id="KW-1133">Transmembrane helix</keyword>
<dbReference type="EMBL" id="MHQD01000025">
    <property type="protein sequence ID" value="OGZ95972.1"/>
    <property type="molecule type" value="Genomic_DNA"/>
</dbReference>